<organism evidence="1 2">
    <name type="scientific">Phytophthora nicotianae P1569</name>
    <dbReference type="NCBI Taxonomy" id="1317065"/>
    <lineage>
        <taxon>Eukaryota</taxon>
        <taxon>Sar</taxon>
        <taxon>Stramenopiles</taxon>
        <taxon>Oomycota</taxon>
        <taxon>Peronosporomycetes</taxon>
        <taxon>Peronosporales</taxon>
        <taxon>Peronosporaceae</taxon>
        <taxon>Phytophthora</taxon>
    </lineage>
</organism>
<protein>
    <submittedName>
        <fullName evidence="1">Uncharacterized protein</fullName>
    </submittedName>
</protein>
<accession>V9E1Z5</accession>
<sequence>MLEGQTLVKTTERQRTPFRKKVTAVFVLTDQYTMTKAQTITLWTKQSTSQMRTRQFKLNQAPISSPAFHSTTHFSNLYYRNSSGNLPNKLKPVMNCTKKPRKMNWYIKYIKRIESVCQPHVHEHMESSRVEVMVENRVWLKVKGSSTINLRQNVIKSMRDEAISWRELKFEVENASKCIETSWKMLWIWPTFSYVSGTISRTGNLSLHYLEEYTISVEHAFTTGVLP</sequence>
<dbReference type="Proteomes" id="UP000018721">
    <property type="component" value="Unassembled WGS sequence"/>
</dbReference>
<evidence type="ECO:0000313" key="1">
    <source>
        <dbReference type="EMBL" id="ETI32307.1"/>
    </source>
</evidence>
<gene>
    <name evidence="1" type="ORF">F443_20848</name>
</gene>
<keyword evidence="2" id="KW-1185">Reference proteome</keyword>
<dbReference type="AlphaFoldDB" id="V9E1Z5"/>
<reference evidence="1 2" key="1">
    <citation type="submission" date="2013-11" db="EMBL/GenBank/DDBJ databases">
        <title>The Genome Sequence of Phytophthora parasitica P1569.</title>
        <authorList>
            <consortium name="The Broad Institute Genomics Platform"/>
            <person name="Russ C."/>
            <person name="Tyler B."/>
            <person name="Panabieres F."/>
            <person name="Shan W."/>
            <person name="Tripathy S."/>
            <person name="Grunwald N."/>
            <person name="Machado M."/>
            <person name="Johnson C.S."/>
            <person name="Arredondo F."/>
            <person name="Hong C."/>
            <person name="Coffey M."/>
            <person name="Young S.K."/>
            <person name="Zeng Q."/>
            <person name="Gargeya S."/>
            <person name="Fitzgerald M."/>
            <person name="Abouelleil A."/>
            <person name="Alvarado L."/>
            <person name="Chapman S.B."/>
            <person name="Gainer-Dewar J."/>
            <person name="Goldberg J."/>
            <person name="Griggs A."/>
            <person name="Gujja S."/>
            <person name="Hansen M."/>
            <person name="Howarth C."/>
            <person name="Imamovic A."/>
            <person name="Ireland A."/>
            <person name="Larimer J."/>
            <person name="McCowan C."/>
            <person name="Murphy C."/>
            <person name="Pearson M."/>
            <person name="Poon T.W."/>
            <person name="Priest M."/>
            <person name="Roberts A."/>
            <person name="Saif S."/>
            <person name="Shea T."/>
            <person name="Sykes S."/>
            <person name="Wortman J."/>
            <person name="Nusbaum C."/>
            <person name="Birren B."/>
        </authorList>
    </citation>
    <scope>NUCLEOTIDE SEQUENCE [LARGE SCALE GENOMIC DNA]</scope>
    <source>
        <strain evidence="1 2">P1569</strain>
    </source>
</reference>
<dbReference type="HOGENOM" id="CLU_1221747_0_0_1"/>
<dbReference type="EMBL" id="ANIZ01003662">
    <property type="protein sequence ID" value="ETI32307.1"/>
    <property type="molecule type" value="Genomic_DNA"/>
</dbReference>
<proteinExistence type="predicted"/>
<evidence type="ECO:0000313" key="2">
    <source>
        <dbReference type="Proteomes" id="UP000018721"/>
    </source>
</evidence>
<dbReference type="OrthoDB" id="125524at2759"/>
<name>V9E1Z5_PHYNI</name>
<comment type="caution">
    <text evidence="1">The sequence shown here is derived from an EMBL/GenBank/DDBJ whole genome shotgun (WGS) entry which is preliminary data.</text>
</comment>